<organism evidence="1 2">
    <name type="scientific">Folsomia candida</name>
    <name type="common">Springtail</name>
    <dbReference type="NCBI Taxonomy" id="158441"/>
    <lineage>
        <taxon>Eukaryota</taxon>
        <taxon>Metazoa</taxon>
        <taxon>Ecdysozoa</taxon>
        <taxon>Arthropoda</taxon>
        <taxon>Hexapoda</taxon>
        <taxon>Collembola</taxon>
        <taxon>Entomobryomorpha</taxon>
        <taxon>Isotomoidea</taxon>
        <taxon>Isotomidae</taxon>
        <taxon>Proisotominae</taxon>
        <taxon>Folsomia</taxon>
    </lineage>
</organism>
<keyword evidence="2" id="KW-1185">Reference proteome</keyword>
<proteinExistence type="predicted"/>
<evidence type="ECO:0000313" key="1">
    <source>
        <dbReference type="EMBL" id="OXA58100.1"/>
    </source>
</evidence>
<protein>
    <submittedName>
        <fullName evidence="1">Uncharacterized protein</fullName>
    </submittedName>
</protein>
<gene>
    <name evidence="1" type="ORF">Fcan01_08008</name>
</gene>
<evidence type="ECO:0000313" key="2">
    <source>
        <dbReference type="Proteomes" id="UP000198287"/>
    </source>
</evidence>
<accession>A0A226ELC4</accession>
<sequence length="147" mass="16237">MSSDDINISDLLELIGTINHSNFDIIVPEIESIVAGKVIPELNLSMLDDQMSNPKDFPASIKIPNGIAEDMTDRTTMPCNTNLAKLAAGMMSSTLICWGVIRRPDRKLAFQFLSLRRSPKASTSKLMPTVIVNSKKKTKQVHAPQQQ</sequence>
<dbReference type="EMBL" id="LNIX01000003">
    <property type="protein sequence ID" value="OXA58100.1"/>
    <property type="molecule type" value="Genomic_DNA"/>
</dbReference>
<reference evidence="1 2" key="1">
    <citation type="submission" date="2015-12" db="EMBL/GenBank/DDBJ databases">
        <title>The genome of Folsomia candida.</title>
        <authorList>
            <person name="Faddeeva A."/>
            <person name="Derks M.F."/>
            <person name="Anvar Y."/>
            <person name="Smit S."/>
            <person name="Van Straalen N."/>
            <person name="Roelofs D."/>
        </authorList>
    </citation>
    <scope>NUCLEOTIDE SEQUENCE [LARGE SCALE GENOMIC DNA]</scope>
    <source>
        <strain evidence="1 2">VU population</strain>
        <tissue evidence="1">Whole body</tissue>
    </source>
</reference>
<name>A0A226ELC4_FOLCA</name>
<dbReference type="Proteomes" id="UP000198287">
    <property type="component" value="Unassembled WGS sequence"/>
</dbReference>
<comment type="caution">
    <text evidence="1">The sequence shown here is derived from an EMBL/GenBank/DDBJ whole genome shotgun (WGS) entry which is preliminary data.</text>
</comment>
<dbReference type="AlphaFoldDB" id="A0A226ELC4"/>